<evidence type="ECO:0000313" key="1">
    <source>
        <dbReference type="EMBL" id="EDH8302996.1"/>
    </source>
</evidence>
<reference evidence="1" key="1">
    <citation type="submission" date="2018-07" db="EMBL/GenBank/DDBJ databases">
        <authorList>
            <person name="Ashton P.M."/>
            <person name="Dallman T."/>
            <person name="Nair S."/>
            <person name="De Pinna E."/>
            <person name="Peters T."/>
            <person name="Grant K."/>
        </authorList>
    </citation>
    <scope>NUCLEOTIDE SEQUENCE</scope>
    <source>
        <strain evidence="1">368335</strain>
    </source>
</reference>
<comment type="caution">
    <text evidence="1">The sequence shown here is derived from an EMBL/GenBank/DDBJ whole genome shotgun (WGS) entry which is preliminary data.</text>
</comment>
<proteinExistence type="predicted"/>
<gene>
    <name evidence="1" type="ORF">CB695_16115</name>
</gene>
<organism evidence="1">
    <name type="scientific">Salmonella enterica subsp. enterica serovar Chester</name>
    <dbReference type="NCBI Taxonomy" id="149386"/>
    <lineage>
        <taxon>Bacteria</taxon>
        <taxon>Pseudomonadati</taxon>
        <taxon>Pseudomonadota</taxon>
        <taxon>Gammaproteobacteria</taxon>
        <taxon>Enterobacterales</taxon>
        <taxon>Enterobacteriaceae</taxon>
        <taxon>Salmonella</taxon>
    </lineage>
</organism>
<dbReference type="AlphaFoldDB" id="A0A635R8E8"/>
<protein>
    <submittedName>
        <fullName evidence="1">Uncharacterized protein</fullName>
    </submittedName>
</protein>
<sequence length="439" mass="48252">MSFGRLQNIANVHIAQAAGLPAIEYVPIITVRGTVISVFKTLSIIHASNFAQDLTTITHLTVMIPLSQQRVLTSSADGDLSVKILMRTMNKKTVAKLDYRGIVVNNHDPDMESPTMFLGESDQKALAVVTLELMDESMWFLRCRQVGGIYHETDGLSVVRALLADTLPTGDAPEGQLVGVEYEEEEQQPYRDILIPDSESFLSVFDYLQNRYGVYSQGLGVFLYKHRWYIFQPWDSKKFSSAKNKLVIINLPKEKAAYLNKTCHIDGDVIYLICGGDVHTFEDKDSLALNQGTGYRVGSIRALDGRASSFSSGDVSATTSDTFVSAADPTQYPGGVVNAPIDPNQHFSDTDKPQRSKLAAAKGTLTATTWNASTYGLLRPGMAVKYIYANNYGVYTRYGTLVAEVFQGAIDGGSAASPRFNTISQLTLWLTNENFTSTT</sequence>
<accession>A0A635R8E8</accession>
<name>A0A635R8E8_SALET</name>
<dbReference type="EMBL" id="AAMIYH010000015">
    <property type="protein sequence ID" value="EDH8302996.1"/>
    <property type="molecule type" value="Genomic_DNA"/>
</dbReference>